<evidence type="ECO:0000313" key="2">
    <source>
        <dbReference type="EMBL" id="VFQ91645.1"/>
    </source>
</evidence>
<protein>
    <recommendedName>
        <fullName evidence="1">F-box domain-containing protein</fullName>
    </recommendedName>
</protein>
<feature type="non-terminal residue" evidence="2">
    <location>
        <position position="92"/>
    </location>
</feature>
<dbReference type="AlphaFoldDB" id="A0A484MRX4"/>
<dbReference type="InterPro" id="IPR001810">
    <property type="entry name" value="F-box_dom"/>
</dbReference>
<dbReference type="EMBL" id="OOIL02004453">
    <property type="protein sequence ID" value="VFQ91645.1"/>
    <property type="molecule type" value="Genomic_DNA"/>
</dbReference>
<gene>
    <name evidence="2" type="ORF">CCAM_LOCUS33421</name>
</gene>
<dbReference type="InterPro" id="IPR036047">
    <property type="entry name" value="F-box-like_dom_sf"/>
</dbReference>
<name>A0A484MRX4_9ASTE</name>
<organism evidence="2 3">
    <name type="scientific">Cuscuta campestris</name>
    <dbReference type="NCBI Taxonomy" id="132261"/>
    <lineage>
        <taxon>Eukaryota</taxon>
        <taxon>Viridiplantae</taxon>
        <taxon>Streptophyta</taxon>
        <taxon>Embryophyta</taxon>
        <taxon>Tracheophyta</taxon>
        <taxon>Spermatophyta</taxon>
        <taxon>Magnoliopsida</taxon>
        <taxon>eudicotyledons</taxon>
        <taxon>Gunneridae</taxon>
        <taxon>Pentapetalae</taxon>
        <taxon>asterids</taxon>
        <taxon>lamiids</taxon>
        <taxon>Solanales</taxon>
        <taxon>Convolvulaceae</taxon>
        <taxon>Cuscuteae</taxon>
        <taxon>Cuscuta</taxon>
        <taxon>Cuscuta subgen. Grammica</taxon>
        <taxon>Cuscuta sect. Cleistogrammica</taxon>
    </lineage>
</organism>
<sequence length="92" mass="10536">MKKVKESPQPCSKLPSSMVWEILGRLPIKTCLACKLVCKEWYHIIVNPEFSSFRRHCNASRFTILFYDHLVGGGGMVFNLVELEKSMDVDDS</sequence>
<dbReference type="OrthoDB" id="610337at2759"/>
<dbReference type="SUPFAM" id="SSF81383">
    <property type="entry name" value="F-box domain"/>
    <property type="match status" value="1"/>
</dbReference>
<evidence type="ECO:0000313" key="3">
    <source>
        <dbReference type="Proteomes" id="UP000595140"/>
    </source>
</evidence>
<dbReference type="PANTHER" id="PTHR31672:SF13">
    <property type="entry name" value="F-BOX PROTEIN CPR30-LIKE"/>
    <property type="match status" value="1"/>
</dbReference>
<accession>A0A484MRX4</accession>
<proteinExistence type="predicted"/>
<dbReference type="InterPro" id="IPR050796">
    <property type="entry name" value="SCF_F-box_component"/>
</dbReference>
<feature type="domain" description="F-box" evidence="1">
    <location>
        <begin position="8"/>
        <end position="56"/>
    </location>
</feature>
<dbReference type="Gene3D" id="1.20.1280.50">
    <property type="match status" value="1"/>
</dbReference>
<evidence type="ECO:0000259" key="1">
    <source>
        <dbReference type="PROSITE" id="PS50181"/>
    </source>
</evidence>
<dbReference type="Proteomes" id="UP000595140">
    <property type="component" value="Unassembled WGS sequence"/>
</dbReference>
<dbReference type="PANTHER" id="PTHR31672">
    <property type="entry name" value="BNACNNG10540D PROTEIN"/>
    <property type="match status" value="1"/>
</dbReference>
<keyword evidence="3" id="KW-1185">Reference proteome</keyword>
<dbReference type="Pfam" id="PF00646">
    <property type="entry name" value="F-box"/>
    <property type="match status" value="1"/>
</dbReference>
<dbReference type="PROSITE" id="PS50181">
    <property type="entry name" value="FBOX"/>
    <property type="match status" value="1"/>
</dbReference>
<reference evidence="2 3" key="1">
    <citation type="submission" date="2018-04" db="EMBL/GenBank/DDBJ databases">
        <authorList>
            <person name="Vogel A."/>
        </authorList>
    </citation>
    <scope>NUCLEOTIDE SEQUENCE [LARGE SCALE GENOMIC DNA]</scope>
</reference>